<dbReference type="EMBL" id="JAZDQV010000003">
    <property type="protein sequence ID" value="MEE1876962.1"/>
    <property type="molecule type" value="Genomic_DNA"/>
</dbReference>
<evidence type="ECO:0008006" key="3">
    <source>
        <dbReference type="Google" id="ProtNLM"/>
    </source>
</evidence>
<accession>A0ABU7GDD4</accession>
<protein>
    <recommendedName>
        <fullName evidence="3">Nuclear transport factor 2 family protein</fullName>
    </recommendedName>
</protein>
<name>A0ABU7GDD4_9SPHN</name>
<keyword evidence="2" id="KW-1185">Reference proteome</keyword>
<organism evidence="1 2">
    <name type="scientific">Altererythrobacter litoralis</name>
    <dbReference type="NCBI Taxonomy" id="3113904"/>
    <lineage>
        <taxon>Bacteria</taxon>
        <taxon>Pseudomonadati</taxon>
        <taxon>Pseudomonadota</taxon>
        <taxon>Alphaproteobacteria</taxon>
        <taxon>Sphingomonadales</taxon>
        <taxon>Erythrobacteraceae</taxon>
        <taxon>Altererythrobacter</taxon>
    </lineage>
</organism>
<reference evidence="1 2" key="1">
    <citation type="submission" date="2024-01" db="EMBL/GenBank/DDBJ databases">
        <title>The genome sequence of Erythrobacteraceae sp. strain 1XM1-14.</title>
        <authorList>
            <person name="Liu Y."/>
        </authorList>
    </citation>
    <scope>NUCLEOTIDE SEQUENCE [LARGE SCALE GENOMIC DNA]</scope>
    <source>
        <strain evidence="1 2">1XM1-14</strain>
    </source>
</reference>
<gene>
    <name evidence="1" type="ORF">VRS74_04600</name>
</gene>
<dbReference type="Proteomes" id="UP001343492">
    <property type="component" value="Unassembled WGS sequence"/>
</dbReference>
<proteinExistence type="predicted"/>
<dbReference type="RefSeq" id="WP_354144064.1">
    <property type="nucleotide sequence ID" value="NZ_JAZDQV010000003.1"/>
</dbReference>
<comment type="caution">
    <text evidence="1">The sequence shown here is derived from an EMBL/GenBank/DDBJ whole genome shotgun (WGS) entry which is preliminary data.</text>
</comment>
<sequence>MAEDLAEELEAYAAAWSRVATDGIADFWRHDHFRFYKAEDMRELFTEFPGVLAYWRSNEKLHDSVSLEFHGVLDLGIPGPARLVSARMEWRIDYREDALDAGGMPHRHASKATSGWNHVLSLWEQVDGRWYLTGWCEAPDGAPTYLTDLIYRVAGDSD</sequence>
<evidence type="ECO:0000313" key="1">
    <source>
        <dbReference type="EMBL" id="MEE1876962.1"/>
    </source>
</evidence>
<evidence type="ECO:0000313" key="2">
    <source>
        <dbReference type="Proteomes" id="UP001343492"/>
    </source>
</evidence>